<dbReference type="FunCoup" id="F6X702">
    <property type="interactions" value="714"/>
</dbReference>
<dbReference type="GO" id="GO:0045030">
    <property type="term" value="F:G protein-coupled UTP receptor activity"/>
    <property type="evidence" value="ECO:0000318"/>
    <property type="project" value="GO_Central"/>
</dbReference>
<keyword evidence="8" id="KW-1015">Disulfide bond</keyword>
<keyword evidence="4 11" id="KW-0812">Transmembrane</keyword>
<proteinExistence type="inferred from homology"/>
<evidence type="ECO:0000256" key="8">
    <source>
        <dbReference type="ARBA" id="ARBA00023157"/>
    </source>
</evidence>
<dbReference type="PROSITE" id="PS00237">
    <property type="entry name" value="G_PROTEIN_RECEP_F1_1"/>
    <property type="match status" value="1"/>
</dbReference>
<dbReference type="GO" id="GO:0045028">
    <property type="term" value="F:G protein-coupled purinergic nucleotide receptor activity"/>
    <property type="evidence" value="ECO:0007669"/>
    <property type="project" value="InterPro"/>
</dbReference>
<organism evidence="15 16">
    <name type="scientific">Ornithorhynchus anatinus</name>
    <name type="common">Duckbill platypus</name>
    <dbReference type="NCBI Taxonomy" id="9258"/>
    <lineage>
        <taxon>Eukaryota</taxon>
        <taxon>Metazoa</taxon>
        <taxon>Chordata</taxon>
        <taxon>Craniata</taxon>
        <taxon>Vertebrata</taxon>
        <taxon>Euteleostomi</taxon>
        <taxon>Mammalia</taxon>
        <taxon>Monotremata</taxon>
        <taxon>Ornithorhynchidae</taxon>
        <taxon>Ornithorhynchus</taxon>
    </lineage>
</organism>
<evidence type="ECO:0000313" key="16">
    <source>
        <dbReference type="Proteomes" id="UP000002279"/>
    </source>
</evidence>
<dbReference type="Proteomes" id="UP000002279">
    <property type="component" value="Chromosome 20"/>
</dbReference>
<keyword evidence="5 13" id="KW-1133">Transmembrane helix</keyword>
<comment type="subcellular location">
    <subcellularLocation>
        <location evidence="1">Cell membrane</location>
        <topology evidence="1">Multi-pass membrane protein</topology>
    </subcellularLocation>
</comment>
<dbReference type="GeneTree" id="ENSGT01030000234621"/>
<keyword evidence="7 13" id="KW-0472">Membrane</keyword>
<dbReference type="GO" id="GO:0007186">
    <property type="term" value="P:G protein-coupled receptor signaling pathway"/>
    <property type="evidence" value="ECO:0000318"/>
    <property type="project" value="GO_Central"/>
</dbReference>
<dbReference type="PRINTS" id="PR01157">
    <property type="entry name" value="P2YPURNOCPTR"/>
</dbReference>
<evidence type="ECO:0000256" key="11">
    <source>
        <dbReference type="RuleBase" id="RU000688"/>
    </source>
</evidence>
<dbReference type="STRING" id="9258.ENSOANP00000022819"/>
<dbReference type="PANTHER" id="PTHR24231">
    <property type="entry name" value="PURINOCEPTOR-RELATED G-PROTEIN COUPLED RECEPTOR"/>
    <property type="match status" value="1"/>
</dbReference>
<sequence length="375" mass="42445">MEGALLSANQSANDSSDSGYRCQFNEDFKYILLPVSYGLVCTVGLGLNAVALYAFLVRIKTWNASTTYMFHLAISDTLYVVSLPLLVYYYASGDHWPFGKGLCKLVRFLFYTNLYGSILFLLCISVHRFLGICYPLRSLQWGHVRYARRVAAAVWLLVAACQAPVLFFVTTTERGPRVTCHDTSRPDLFGAFVVYSSVMLVLLFAGPFLTILACYALMVRRLLQPTRGLVRLARSKRRSIKMIAVVLLVFVVCFLPFHITRTLYYAFRSLDLSCSTLNAINLAYKVTRPLASANSCLDPVLYFLAGQWRVKMRKNPSDWSCQSQKELIWAGSLKEPPSSDRGQRLRPQPSSSKVEPFIPWCRRYCVSSLMASKDR</sequence>
<feature type="transmembrane region" description="Helical" evidence="13">
    <location>
        <begin position="189"/>
        <end position="218"/>
    </location>
</feature>
<keyword evidence="10 11" id="KW-0807">Transducer</keyword>
<evidence type="ECO:0000256" key="7">
    <source>
        <dbReference type="ARBA" id="ARBA00023136"/>
    </source>
</evidence>
<dbReference type="PROSITE" id="PS50262">
    <property type="entry name" value="G_PROTEIN_RECEP_F1_2"/>
    <property type="match status" value="1"/>
</dbReference>
<feature type="transmembrane region" description="Helical" evidence="13">
    <location>
        <begin position="110"/>
        <end position="130"/>
    </location>
</feature>
<protein>
    <recommendedName>
        <fullName evidence="2">P2Y purinoceptor 2</fullName>
    </recommendedName>
</protein>
<dbReference type="InterPro" id="IPR000276">
    <property type="entry name" value="GPCR_Rhodpsn"/>
</dbReference>
<evidence type="ECO:0000256" key="2">
    <source>
        <dbReference type="ARBA" id="ARBA00021855"/>
    </source>
</evidence>
<evidence type="ECO:0000313" key="15">
    <source>
        <dbReference type="Ensembl" id="ENSOANP00000022819.2"/>
    </source>
</evidence>
<feature type="region of interest" description="Disordered" evidence="12">
    <location>
        <begin position="333"/>
        <end position="354"/>
    </location>
</feature>
<dbReference type="HOGENOM" id="CLU_009579_8_2_1"/>
<dbReference type="Gene3D" id="1.20.1070.10">
    <property type="entry name" value="Rhodopsin 7-helix transmembrane proteins"/>
    <property type="match status" value="1"/>
</dbReference>
<dbReference type="GO" id="GO:0097746">
    <property type="term" value="P:blood vessel diameter maintenance"/>
    <property type="evidence" value="ECO:0007669"/>
    <property type="project" value="InterPro"/>
</dbReference>
<evidence type="ECO:0000256" key="9">
    <source>
        <dbReference type="ARBA" id="ARBA00023170"/>
    </source>
</evidence>
<dbReference type="FunFam" id="1.20.1070.10:FF:000017">
    <property type="entry name" value="lysophosphatidic acid receptor 4"/>
    <property type="match status" value="1"/>
</dbReference>
<reference evidence="15" key="3">
    <citation type="submission" date="2025-09" db="UniProtKB">
        <authorList>
            <consortium name="Ensembl"/>
        </authorList>
    </citation>
    <scope>IDENTIFICATION</scope>
    <source>
        <strain evidence="15">Glennie</strain>
    </source>
</reference>
<evidence type="ECO:0000256" key="1">
    <source>
        <dbReference type="ARBA" id="ARBA00004651"/>
    </source>
</evidence>
<dbReference type="GO" id="GO:0031686">
    <property type="term" value="F:A1 adenosine receptor binding"/>
    <property type="evidence" value="ECO:0000318"/>
    <property type="project" value="GO_Central"/>
</dbReference>
<keyword evidence="16" id="KW-1185">Reference proteome</keyword>
<keyword evidence="9 11" id="KW-0675">Receptor</keyword>
<gene>
    <name evidence="15" type="primary">P2RY2</name>
</gene>
<dbReference type="PRINTS" id="PR00594">
    <property type="entry name" value="P2Y2PRNOCPTR"/>
</dbReference>
<reference evidence="15" key="2">
    <citation type="submission" date="2025-08" db="UniProtKB">
        <authorList>
            <consortium name="Ensembl"/>
        </authorList>
    </citation>
    <scope>IDENTIFICATION</scope>
    <source>
        <strain evidence="15">Glennie</strain>
    </source>
</reference>
<keyword evidence="6 11" id="KW-0297">G-protein coupled receptor</keyword>
<dbReference type="InterPro" id="IPR017452">
    <property type="entry name" value="GPCR_Rhodpsn_7TM"/>
</dbReference>
<evidence type="ECO:0000256" key="4">
    <source>
        <dbReference type="ARBA" id="ARBA00022692"/>
    </source>
</evidence>
<comment type="similarity">
    <text evidence="11">Belongs to the G-protein coupled receptor 1 family.</text>
</comment>
<evidence type="ECO:0000259" key="14">
    <source>
        <dbReference type="PROSITE" id="PS50262"/>
    </source>
</evidence>
<keyword evidence="3" id="KW-1003">Cell membrane</keyword>
<accession>F6X702</accession>
<evidence type="ECO:0000256" key="6">
    <source>
        <dbReference type="ARBA" id="ARBA00023040"/>
    </source>
</evidence>
<dbReference type="PRINTS" id="PR00237">
    <property type="entry name" value="GPCRRHODOPSN"/>
</dbReference>
<dbReference type="OrthoDB" id="10018446at2759"/>
<feature type="transmembrane region" description="Helical" evidence="13">
    <location>
        <begin position="239"/>
        <end position="259"/>
    </location>
</feature>
<evidence type="ECO:0000256" key="13">
    <source>
        <dbReference type="SAM" id="Phobius"/>
    </source>
</evidence>
<dbReference type="GO" id="GO:0070257">
    <property type="term" value="P:positive regulation of mucus secretion"/>
    <property type="evidence" value="ECO:0007669"/>
    <property type="project" value="InterPro"/>
</dbReference>
<feature type="transmembrane region" description="Helical" evidence="13">
    <location>
        <begin position="150"/>
        <end position="169"/>
    </location>
</feature>
<dbReference type="OMA" id="RFLGICF"/>
<dbReference type="GO" id="GO:0007200">
    <property type="term" value="P:phospholipase C-activating G protein-coupled receptor signaling pathway"/>
    <property type="evidence" value="ECO:0007669"/>
    <property type="project" value="InterPro"/>
</dbReference>
<evidence type="ECO:0000256" key="12">
    <source>
        <dbReference type="SAM" id="MobiDB-lite"/>
    </source>
</evidence>
<dbReference type="SUPFAM" id="SSF81321">
    <property type="entry name" value="Family A G protein-coupled receptor-like"/>
    <property type="match status" value="1"/>
</dbReference>
<dbReference type="eggNOG" id="ENOG502QSTF">
    <property type="taxonomic scope" value="Eukaryota"/>
</dbReference>
<dbReference type="AlphaFoldDB" id="F6X702"/>
<dbReference type="GO" id="GO:0005886">
    <property type="term" value="C:plasma membrane"/>
    <property type="evidence" value="ECO:0000318"/>
    <property type="project" value="GO_Central"/>
</dbReference>
<feature type="transmembrane region" description="Helical" evidence="13">
    <location>
        <begin position="68"/>
        <end position="90"/>
    </location>
</feature>
<dbReference type="Pfam" id="PF00001">
    <property type="entry name" value="7tm_1"/>
    <property type="match status" value="1"/>
</dbReference>
<dbReference type="PANTHER" id="PTHR24231:SF17">
    <property type="entry name" value="P2Y PURINOCEPTOR 2"/>
    <property type="match status" value="1"/>
</dbReference>
<evidence type="ECO:0000256" key="10">
    <source>
        <dbReference type="ARBA" id="ARBA00023224"/>
    </source>
</evidence>
<evidence type="ECO:0000256" key="3">
    <source>
        <dbReference type="ARBA" id="ARBA00022475"/>
    </source>
</evidence>
<feature type="transmembrane region" description="Helical" evidence="13">
    <location>
        <begin position="35"/>
        <end position="56"/>
    </location>
</feature>
<dbReference type="InterPro" id="IPR000356">
    <property type="entry name" value="P2Y2_rcpt"/>
</dbReference>
<reference evidence="15 16" key="1">
    <citation type="journal article" date="2008" name="Nature">
        <title>Genome analysis of the platypus reveals unique signatures of evolution.</title>
        <authorList>
            <person name="Warren W.C."/>
            <person name="Hillier L.W."/>
            <person name="Marshall Graves J.A."/>
            <person name="Birney E."/>
            <person name="Ponting C.P."/>
            <person name="Grutzner F."/>
            <person name="Belov K."/>
            <person name="Miller W."/>
            <person name="Clarke L."/>
            <person name="Chinwalla A.T."/>
            <person name="Yang S.P."/>
            <person name="Heger A."/>
            <person name="Locke D.P."/>
            <person name="Miethke P."/>
            <person name="Waters P.D."/>
            <person name="Veyrunes F."/>
            <person name="Fulton L."/>
            <person name="Fulton B."/>
            <person name="Graves T."/>
            <person name="Wallis J."/>
            <person name="Puente X.S."/>
            <person name="Lopez-Otin C."/>
            <person name="Ordonez G.R."/>
            <person name="Eichler E.E."/>
            <person name="Chen L."/>
            <person name="Cheng Z."/>
            <person name="Deakin J.E."/>
            <person name="Alsop A."/>
            <person name="Thompson K."/>
            <person name="Kirby P."/>
            <person name="Papenfuss A.T."/>
            <person name="Wakefield M.J."/>
            <person name="Olender T."/>
            <person name="Lancet D."/>
            <person name="Huttley G.A."/>
            <person name="Smit A.F."/>
            <person name="Pask A."/>
            <person name="Temple-Smith P."/>
            <person name="Batzer M.A."/>
            <person name="Walker J.A."/>
            <person name="Konkel M.K."/>
            <person name="Harris R.S."/>
            <person name="Whittington C.M."/>
            <person name="Wong E.S."/>
            <person name="Gemmell N.J."/>
            <person name="Buschiazzo E."/>
            <person name="Vargas Jentzsch I.M."/>
            <person name="Merkel A."/>
            <person name="Schmitz J."/>
            <person name="Zemann A."/>
            <person name="Churakov G."/>
            <person name="Kriegs J.O."/>
            <person name="Brosius J."/>
            <person name="Murchison E.P."/>
            <person name="Sachidanandam R."/>
            <person name="Smith C."/>
            <person name="Hannon G.J."/>
            <person name="Tsend-Ayush E."/>
            <person name="McMillan D."/>
            <person name="Attenborough R."/>
            <person name="Rens W."/>
            <person name="Ferguson-Smith M."/>
            <person name="Lefevre C.M."/>
            <person name="Sharp J.A."/>
            <person name="Nicholas K.R."/>
            <person name="Ray D.A."/>
            <person name="Kube M."/>
            <person name="Reinhardt R."/>
            <person name="Pringle T.H."/>
            <person name="Taylor J."/>
            <person name="Jones R.C."/>
            <person name="Nixon B."/>
            <person name="Dacheux J.L."/>
            <person name="Niwa H."/>
            <person name="Sekita Y."/>
            <person name="Huang X."/>
            <person name="Stark A."/>
            <person name="Kheradpour P."/>
            <person name="Kellis M."/>
            <person name="Flicek P."/>
            <person name="Chen Y."/>
            <person name="Webber C."/>
            <person name="Hardison R."/>
            <person name="Nelson J."/>
            <person name="Hallsworth-Pepin K."/>
            <person name="Delehaunty K."/>
            <person name="Markovic C."/>
            <person name="Minx P."/>
            <person name="Feng Y."/>
            <person name="Kremitzki C."/>
            <person name="Mitreva M."/>
            <person name="Glasscock J."/>
            <person name="Wylie T."/>
            <person name="Wohldmann P."/>
            <person name="Thiru P."/>
            <person name="Nhan M.N."/>
            <person name="Pohl C.S."/>
            <person name="Smith S.M."/>
            <person name="Hou S."/>
            <person name="Nefedov M."/>
            <person name="de Jong P.J."/>
            <person name="Renfree M.B."/>
            <person name="Mardis E.R."/>
            <person name="Wilson R.K."/>
        </authorList>
    </citation>
    <scope>NUCLEOTIDE SEQUENCE [LARGE SCALE GENOMIC DNA]</scope>
    <source>
        <strain evidence="15 16">Glennie</strain>
    </source>
</reference>
<dbReference type="Bgee" id="ENSOANG00000014477">
    <property type="expression patterns" value="Expressed in adult mammalian kidney and 6 other cell types or tissues"/>
</dbReference>
<dbReference type="Ensembl" id="ENSOANT00000022823.2">
    <property type="protein sequence ID" value="ENSOANP00000022819.2"/>
    <property type="gene ID" value="ENSOANG00000014477.2"/>
</dbReference>
<evidence type="ECO:0000256" key="5">
    <source>
        <dbReference type="ARBA" id="ARBA00022989"/>
    </source>
</evidence>
<name>F6X702_ORNAN</name>
<dbReference type="InParanoid" id="F6X702"/>
<feature type="domain" description="G-protein coupled receptors family 1 profile" evidence="14">
    <location>
        <begin position="47"/>
        <end position="302"/>
    </location>
</feature>